<accession>A0A5A9NM29</accession>
<evidence type="ECO:0000256" key="1">
    <source>
        <dbReference type="SAM" id="MobiDB-lite"/>
    </source>
</evidence>
<comment type="caution">
    <text evidence="2">The sequence shown here is derived from an EMBL/GenBank/DDBJ whole genome shotgun (WGS) entry which is preliminary data.</text>
</comment>
<keyword evidence="3" id="KW-1185">Reference proteome</keyword>
<organism evidence="2 3">
    <name type="scientific">Triplophysa tibetana</name>
    <dbReference type="NCBI Taxonomy" id="1572043"/>
    <lineage>
        <taxon>Eukaryota</taxon>
        <taxon>Metazoa</taxon>
        <taxon>Chordata</taxon>
        <taxon>Craniata</taxon>
        <taxon>Vertebrata</taxon>
        <taxon>Euteleostomi</taxon>
        <taxon>Actinopterygii</taxon>
        <taxon>Neopterygii</taxon>
        <taxon>Teleostei</taxon>
        <taxon>Ostariophysi</taxon>
        <taxon>Cypriniformes</taxon>
        <taxon>Nemacheilidae</taxon>
        <taxon>Triplophysa</taxon>
    </lineage>
</organism>
<reference evidence="2 3" key="1">
    <citation type="journal article" date="2019" name="Mol. Ecol. Resour.">
        <title>Chromosome-level genome assembly of Triplophysa tibetana, a fish adapted to the harsh high-altitude environment of the Tibetan Plateau.</title>
        <authorList>
            <person name="Yang X."/>
            <person name="Liu H."/>
            <person name="Ma Z."/>
            <person name="Zou Y."/>
            <person name="Zou M."/>
            <person name="Mao Y."/>
            <person name="Li X."/>
            <person name="Wang H."/>
            <person name="Chen T."/>
            <person name="Wang W."/>
            <person name="Yang R."/>
        </authorList>
    </citation>
    <scope>NUCLEOTIDE SEQUENCE [LARGE SCALE GENOMIC DNA]</scope>
    <source>
        <strain evidence="2">TTIB1903HZAU</strain>
        <tissue evidence="2">Muscle</tissue>
    </source>
</reference>
<sequence length="321" mass="35333">MLQTNNSLKDEKTQSGKQKRETKRGHLQEIFRTTSRGESGRSRTFSFPLFSDLEGSLKMCLSQMFRQKVFACCSLIHCHTGHSMTTTIPVFSQGIKAQENFEISLWQEKKPSVGVLTLYGQMVSVQQCETFDLHCIQRKRPDLIKGCEEIECGWQGSSAKSISANCDALMQSATVPYHQHYVASTICGSCQLVSPQDEHSTSHLQDPLTPEFSPGTNNTSLDLVRGGVALVSPCASAEEMAKAMLNYGKRSAVLCKVPVAAGGCYHRAVNDASAFPGSAARDEVQMVETHPSPERAALLQTGAYTAVHWSFTDTFSSWKYT</sequence>
<evidence type="ECO:0000313" key="2">
    <source>
        <dbReference type="EMBL" id="KAA0710483.1"/>
    </source>
</evidence>
<proteinExistence type="predicted"/>
<dbReference type="EMBL" id="SOYY01000016">
    <property type="protein sequence ID" value="KAA0710483.1"/>
    <property type="molecule type" value="Genomic_DNA"/>
</dbReference>
<name>A0A5A9NM29_9TELE</name>
<feature type="region of interest" description="Disordered" evidence="1">
    <location>
        <begin position="1"/>
        <end position="38"/>
    </location>
</feature>
<dbReference type="Proteomes" id="UP000324632">
    <property type="component" value="Chromosome 16"/>
</dbReference>
<dbReference type="AlphaFoldDB" id="A0A5A9NM29"/>
<evidence type="ECO:0000313" key="3">
    <source>
        <dbReference type="Proteomes" id="UP000324632"/>
    </source>
</evidence>
<protein>
    <submittedName>
        <fullName evidence="2">Uncharacterized protein</fullName>
    </submittedName>
</protein>
<gene>
    <name evidence="2" type="ORF">E1301_Tti012565</name>
</gene>